<evidence type="ECO:0000259" key="1">
    <source>
        <dbReference type="Pfam" id="PF07969"/>
    </source>
</evidence>
<protein>
    <submittedName>
        <fullName evidence="2">Phosphonate metabolism protein</fullName>
    </submittedName>
</protein>
<dbReference type="AlphaFoldDB" id="A0A1Q8YJU8"/>
<dbReference type="NCBIfam" id="NF011987">
    <property type="entry name" value="PRK15446.2-3"/>
    <property type="match status" value="1"/>
</dbReference>
<dbReference type="GO" id="GO:0016810">
    <property type="term" value="F:hydrolase activity, acting on carbon-nitrogen (but not peptide) bonds"/>
    <property type="evidence" value="ECO:0007669"/>
    <property type="project" value="InterPro"/>
</dbReference>
<dbReference type="NCBIfam" id="NF011981">
    <property type="entry name" value="PRK15446.1-2"/>
    <property type="match status" value="1"/>
</dbReference>
<comment type="caution">
    <text evidence="2">The sequence shown here is derived from an EMBL/GenBank/DDBJ whole genome shotgun (WGS) entry which is preliminary data.</text>
</comment>
<dbReference type="RefSeq" id="WP_075585111.1">
    <property type="nucleotide sequence ID" value="NZ_MSYM01000005.1"/>
</dbReference>
<proteinExistence type="predicted"/>
<dbReference type="Gene3D" id="3.20.20.140">
    <property type="entry name" value="Metal-dependent hydrolases"/>
    <property type="match status" value="2"/>
</dbReference>
<keyword evidence="3" id="KW-1185">Reference proteome</keyword>
<name>A0A1Q8YJU8_9BURK</name>
<dbReference type="InterPro" id="IPR051781">
    <property type="entry name" value="Metallo-dep_Hydrolase"/>
</dbReference>
<accession>A0A1Q8YJU8</accession>
<dbReference type="InterPro" id="IPR011059">
    <property type="entry name" value="Metal-dep_hydrolase_composite"/>
</dbReference>
<dbReference type="Proteomes" id="UP000185911">
    <property type="component" value="Unassembled WGS sequence"/>
</dbReference>
<evidence type="ECO:0000313" key="2">
    <source>
        <dbReference type="EMBL" id="OLP08227.1"/>
    </source>
</evidence>
<dbReference type="SUPFAM" id="SSF51338">
    <property type="entry name" value="Composite domain of metallo-dependent hydrolases"/>
    <property type="match status" value="1"/>
</dbReference>
<dbReference type="NCBIfam" id="TIGR02318">
    <property type="entry name" value="phosphono_phnM"/>
    <property type="match status" value="1"/>
</dbReference>
<dbReference type="PIRSF" id="PIRSF038971">
    <property type="entry name" value="PhnM"/>
    <property type="match status" value="1"/>
</dbReference>
<organism evidence="2 3">
    <name type="scientific">Rhodoferax antarcticus ANT.BR</name>
    <dbReference type="NCBI Taxonomy" id="1111071"/>
    <lineage>
        <taxon>Bacteria</taxon>
        <taxon>Pseudomonadati</taxon>
        <taxon>Pseudomonadota</taxon>
        <taxon>Betaproteobacteria</taxon>
        <taxon>Burkholderiales</taxon>
        <taxon>Comamonadaceae</taxon>
        <taxon>Rhodoferax</taxon>
    </lineage>
</organism>
<dbReference type="GO" id="GO:0019700">
    <property type="term" value="P:organic phosphonate catabolic process"/>
    <property type="evidence" value="ECO:0007669"/>
    <property type="project" value="InterPro"/>
</dbReference>
<dbReference type="Pfam" id="PF07969">
    <property type="entry name" value="Amidohydro_3"/>
    <property type="match status" value="1"/>
</dbReference>
<sequence>MTQHIICNARIITTDDEFTGTLVVKDGLISAIDRSNTALPEAQDWAGDWLMPGLVELHTDNLEKHLSPRPGVLWNAHSAMTVHDAQCAAAGITTVLDSVVIGDLDEGGPRCQTQHTSIAALHQCREEGLLRVEHLLHLRCELSAPDMLEVFHQYADDSLLKLVSMMDHTPGQRQWRDLKSYRRYTERNGRYSDAEFDAMIAQRKADQQAYSPPHRIEIVRECQARSLPLASHDDTLLSDIAQAVEEGVGMSEFPTTVAAAQAARDANMAIIMGGPNMVKGGSHSGNVSAAELAQLDLLDIFSSDYVPSSLLMATFMLAPLQGWTLPKAVRTVTCNPARAIGLTDRGDVAVGQRADLLRVRMNRVGMPSVLETWVAGKRTF</sequence>
<dbReference type="InterPro" id="IPR012696">
    <property type="entry name" value="PhnM"/>
</dbReference>
<dbReference type="SUPFAM" id="SSF51556">
    <property type="entry name" value="Metallo-dependent hydrolases"/>
    <property type="match status" value="1"/>
</dbReference>
<dbReference type="CDD" id="cd01306">
    <property type="entry name" value="PhnM"/>
    <property type="match status" value="1"/>
</dbReference>
<feature type="domain" description="Amidohydrolase 3" evidence="1">
    <location>
        <begin position="242"/>
        <end position="379"/>
    </location>
</feature>
<gene>
    <name evidence="2" type="primary">phnM</name>
    <name evidence="2" type="ORF">BLL52_0515</name>
</gene>
<dbReference type="NCBIfam" id="NF011990">
    <property type="entry name" value="PRK15446.2-6"/>
    <property type="match status" value="1"/>
</dbReference>
<dbReference type="InterPro" id="IPR013108">
    <property type="entry name" value="Amidohydro_3"/>
</dbReference>
<dbReference type="EMBL" id="MSYM01000005">
    <property type="protein sequence ID" value="OLP08227.1"/>
    <property type="molecule type" value="Genomic_DNA"/>
</dbReference>
<reference evidence="2 3" key="1">
    <citation type="submission" date="2017-01" db="EMBL/GenBank/DDBJ databases">
        <title>Genome sequence of Rhodoferax antarcticus ANT.BR, a psychrophilic purple nonsulfur bacterium from an Antarctic microbial mat.</title>
        <authorList>
            <person name="Baker J."/>
            <person name="Riester C."/>
            <person name="Skinner B."/>
            <person name="Newell A."/>
            <person name="Swingley W."/>
            <person name="Madigan M."/>
            <person name="Jung D."/>
            <person name="Asao M."/>
            <person name="Chen M."/>
            <person name="Loughlin P."/>
            <person name="Pan H."/>
            <person name="Lin S."/>
            <person name="Li N."/>
            <person name="Shaw J."/>
            <person name="Prado M."/>
            <person name="Sherman C."/>
            <person name="Li X."/>
            <person name="Tang J."/>
            <person name="Blankenship R."/>
            <person name="Zhao T."/>
            <person name="Touchman J."/>
            <person name="Sattley M."/>
        </authorList>
    </citation>
    <scope>NUCLEOTIDE SEQUENCE [LARGE SCALE GENOMIC DNA]</scope>
    <source>
        <strain evidence="2 3">ANT.BR</strain>
    </source>
</reference>
<dbReference type="NCBIfam" id="NF011984">
    <property type="entry name" value="PRK15446.1-5"/>
    <property type="match status" value="1"/>
</dbReference>
<dbReference type="PANTHER" id="PTHR43135">
    <property type="entry name" value="ALPHA-D-RIBOSE 1-METHYLPHOSPHONATE 5-TRIPHOSPHATE DIPHOSPHATASE"/>
    <property type="match status" value="1"/>
</dbReference>
<dbReference type="STRING" id="81479.RA876_16600"/>
<dbReference type="InterPro" id="IPR032466">
    <property type="entry name" value="Metal_Hydrolase"/>
</dbReference>
<evidence type="ECO:0000313" key="3">
    <source>
        <dbReference type="Proteomes" id="UP000185911"/>
    </source>
</evidence>
<dbReference type="PANTHER" id="PTHR43135:SF3">
    <property type="entry name" value="ALPHA-D-RIBOSE 1-METHYLPHOSPHONATE 5-TRIPHOSPHATE DIPHOSPHATASE"/>
    <property type="match status" value="1"/>
</dbReference>
<dbReference type="Gene3D" id="2.30.40.10">
    <property type="entry name" value="Urease, subunit C, domain 1"/>
    <property type="match status" value="1"/>
</dbReference>